<organism evidence="1 2">
    <name type="scientific">Botrytis fragariae</name>
    <dbReference type="NCBI Taxonomy" id="1964551"/>
    <lineage>
        <taxon>Eukaryota</taxon>
        <taxon>Fungi</taxon>
        <taxon>Dikarya</taxon>
        <taxon>Ascomycota</taxon>
        <taxon>Pezizomycotina</taxon>
        <taxon>Leotiomycetes</taxon>
        <taxon>Helotiales</taxon>
        <taxon>Sclerotiniaceae</taxon>
        <taxon>Botrytis</taxon>
    </lineage>
</organism>
<reference evidence="1 2" key="1">
    <citation type="journal article" date="2020" name="Phytopathology">
        <title>A high-quality genome resource of Botrytis fragariae, a new and rapidly spreading fungal pathogen causing strawberry gray mold in the U.S.A.</title>
        <authorList>
            <person name="Wu Y."/>
            <person name="Saski C.A."/>
            <person name="Schnabel G."/>
            <person name="Xiao S."/>
            <person name="Hu M."/>
        </authorList>
    </citation>
    <scope>NUCLEOTIDE SEQUENCE [LARGE SCALE GENOMIC DNA]</scope>
    <source>
        <strain evidence="1 2">BVB16</strain>
    </source>
</reference>
<proteinExistence type="predicted"/>
<protein>
    <submittedName>
        <fullName evidence="1">Putative nacht domain protein</fullName>
    </submittedName>
</protein>
<keyword evidence="2" id="KW-1185">Reference proteome</keyword>
<sequence>MLDILGFEARSKLHLEAALDKSPERFVTRALLNKHNKKYHALAMKEESPSLAEILAPKPEPLFMNALPVDDQPFGEVEFNNSSNGYLDVSTDFDFDKFINGSTGGGDNINFDPYLGENEINHSI</sequence>
<name>A0A8H6EIC1_9HELO</name>
<evidence type="ECO:0000313" key="2">
    <source>
        <dbReference type="Proteomes" id="UP000531561"/>
    </source>
</evidence>
<evidence type="ECO:0000313" key="1">
    <source>
        <dbReference type="EMBL" id="KAF5873286.1"/>
    </source>
</evidence>
<gene>
    <name evidence="1" type="ORF">Bfra_008567</name>
</gene>
<dbReference type="Proteomes" id="UP000531561">
    <property type="component" value="Unassembled WGS sequence"/>
</dbReference>
<dbReference type="RefSeq" id="XP_037192232.1">
    <property type="nucleotide sequence ID" value="XM_037338926.1"/>
</dbReference>
<dbReference type="GeneID" id="59262618"/>
<accession>A0A8H6EIC1</accession>
<dbReference type="EMBL" id="JABFCT010000009">
    <property type="protein sequence ID" value="KAF5873286.1"/>
    <property type="molecule type" value="Genomic_DNA"/>
</dbReference>
<comment type="caution">
    <text evidence="1">The sequence shown here is derived from an EMBL/GenBank/DDBJ whole genome shotgun (WGS) entry which is preliminary data.</text>
</comment>
<dbReference type="OrthoDB" id="5600002at2759"/>
<dbReference type="AlphaFoldDB" id="A0A8H6EIC1"/>